<organism evidence="2">
    <name type="scientific">Clostridium botulinum B str. Osaka05</name>
    <dbReference type="NCBI Taxonomy" id="1407017"/>
    <lineage>
        <taxon>Bacteria</taxon>
        <taxon>Bacillati</taxon>
        <taxon>Bacillota</taxon>
        <taxon>Clostridia</taxon>
        <taxon>Eubacteriales</taxon>
        <taxon>Clostridiaceae</taxon>
        <taxon>Clostridium</taxon>
    </lineage>
</organism>
<protein>
    <recommendedName>
        <fullName evidence="3">DUF2975 domain-containing protein</fullName>
    </recommendedName>
</protein>
<name>A0A0S6TZB2_CLOBO</name>
<dbReference type="Pfam" id="PF11188">
    <property type="entry name" value="DUF2975"/>
    <property type="match status" value="1"/>
</dbReference>
<dbReference type="RefSeq" id="WP_030033371.1">
    <property type="nucleotide sequence ID" value="NZ_DF384213.1"/>
</dbReference>
<dbReference type="InterPro" id="IPR021354">
    <property type="entry name" value="DUF2975"/>
</dbReference>
<evidence type="ECO:0000313" key="2">
    <source>
        <dbReference type="EMBL" id="GAE00939.1"/>
    </source>
</evidence>
<gene>
    <name evidence="2" type="ORF">CBO05C_0629</name>
</gene>
<dbReference type="AlphaFoldDB" id="A0A0S6TZB2"/>
<reference evidence="2" key="1">
    <citation type="submission" date="2013-10" db="EMBL/GenBank/DDBJ databases">
        <title>Draft genome sequence of Clostridium botulinum type B strain Osaka05.</title>
        <authorList>
            <person name="Sakaguchi Y."/>
            <person name="Hosomi K."/>
            <person name="Uchiyama J."/>
            <person name="Ogura Y."/>
            <person name="Sakaguchi M."/>
            <person name="Kohda T."/>
            <person name="Mukamoto M."/>
            <person name="Misawa N."/>
            <person name="Matsuzaki S."/>
            <person name="Hayashi T."/>
            <person name="Kozaki S."/>
        </authorList>
    </citation>
    <scope>NUCLEOTIDE SEQUENCE</scope>
    <source>
        <strain evidence="2">Osaka05</strain>
    </source>
</reference>
<keyword evidence="1" id="KW-0472">Membrane</keyword>
<proteinExistence type="predicted"/>
<feature type="transmembrane region" description="Helical" evidence="1">
    <location>
        <begin position="12"/>
        <end position="34"/>
    </location>
</feature>
<keyword evidence="1" id="KW-1133">Transmembrane helix</keyword>
<evidence type="ECO:0008006" key="3">
    <source>
        <dbReference type="Google" id="ProtNLM"/>
    </source>
</evidence>
<feature type="transmembrane region" description="Helical" evidence="1">
    <location>
        <begin position="85"/>
        <end position="103"/>
    </location>
</feature>
<evidence type="ECO:0000256" key="1">
    <source>
        <dbReference type="SAM" id="Phobius"/>
    </source>
</evidence>
<dbReference type="Proteomes" id="UP000054164">
    <property type="component" value="Unassembled WGS sequence"/>
</dbReference>
<feature type="transmembrane region" description="Helical" evidence="1">
    <location>
        <begin position="46"/>
        <end position="64"/>
    </location>
</feature>
<dbReference type="HOGENOM" id="CLU_1755702_0_0_9"/>
<feature type="transmembrane region" description="Helical" evidence="1">
    <location>
        <begin position="123"/>
        <end position="143"/>
    </location>
</feature>
<sequence>MKETFSIKFIKVLLSIIIFGCICVFWKFGFMSLFTPKYISDGFPNMLTFLLNTGIYIIIACNLLKIVFSMDSTPFSLKNVKSFKIIGYLMVLLSLIDALDSIINFKKLDAIVALGIMLEDGIIGIRPTCILYLVLGIMALVLAEIFKKAVQIKDENDLTI</sequence>
<keyword evidence="1" id="KW-0812">Transmembrane</keyword>
<dbReference type="EMBL" id="DF384213">
    <property type="protein sequence ID" value="GAE00939.1"/>
    <property type="molecule type" value="Genomic_DNA"/>
</dbReference>
<accession>A0A0S6TZB2</accession>